<evidence type="ECO:0000313" key="1">
    <source>
        <dbReference type="EMBL" id="CAA7263541.1"/>
    </source>
</evidence>
<keyword evidence="2" id="KW-1185">Reference proteome</keyword>
<gene>
    <name evidence="1" type="ORF">AAE3_LOCUS5797</name>
</gene>
<dbReference type="AlphaFoldDB" id="A0A8S0VZF0"/>
<comment type="caution">
    <text evidence="1">The sequence shown here is derived from an EMBL/GenBank/DDBJ whole genome shotgun (WGS) entry which is preliminary data.</text>
</comment>
<dbReference type="EMBL" id="CACVBS010000040">
    <property type="protein sequence ID" value="CAA7263541.1"/>
    <property type="molecule type" value="Genomic_DNA"/>
</dbReference>
<accession>A0A8S0VZF0</accession>
<name>A0A8S0VZF0_CYCAE</name>
<organism evidence="1 2">
    <name type="scientific">Cyclocybe aegerita</name>
    <name type="common">Black poplar mushroom</name>
    <name type="synonym">Agrocybe aegerita</name>
    <dbReference type="NCBI Taxonomy" id="1973307"/>
    <lineage>
        <taxon>Eukaryota</taxon>
        <taxon>Fungi</taxon>
        <taxon>Dikarya</taxon>
        <taxon>Basidiomycota</taxon>
        <taxon>Agaricomycotina</taxon>
        <taxon>Agaricomycetes</taxon>
        <taxon>Agaricomycetidae</taxon>
        <taxon>Agaricales</taxon>
        <taxon>Agaricineae</taxon>
        <taxon>Bolbitiaceae</taxon>
        <taxon>Cyclocybe</taxon>
    </lineage>
</organism>
<reference evidence="1 2" key="1">
    <citation type="submission" date="2020-01" db="EMBL/GenBank/DDBJ databases">
        <authorList>
            <person name="Gupta K D."/>
        </authorList>
    </citation>
    <scope>NUCLEOTIDE SEQUENCE [LARGE SCALE GENOMIC DNA]</scope>
</reference>
<protein>
    <submittedName>
        <fullName evidence="1">Uncharacterized protein</fullName>
    </submittedName>
</protein>
<evidence type="ECO:0000313" key="2">
    <source>
        <dbReference type="Proteomes" id="UP000467700"/>
    </source>
</evidence>
<proteinExistence type="predicted"/>
<dbReference type="Proteomes" id="UP000467700">
    <property type="component" value="Unassembled WGS sequence"/>
</dbReference>
<sequence>MKMVQSEPVATASTATKNPSYRKLCSYVKYLHRSLRLHSSNLRPNDPATSLNANETLEQPRPFLHHPAAPALRRARLLTQKSPNVDEHRRPPHQALTTLNIVQHHLRPSTPRHLHRHALPAPQFGLVHDHPQSTTGNMQARKARADSPALARPANARFFKLDEQ</sequence>